<reference evidence="3 4" key="1">
    <citation type="journal article" date="2015" name="Genome Announc.">
        <title>Draft Genome Sequence and Gene Annotation of the Entomopathogenic Fungus Verticillium hemipterigenum.</title>
        <authorList>
            <person name="Horn F."/>
            <person name="Habel A."/>
            <person name="Scharf D.H."/>
            <person name="Dworschak J."/>
            <person name="Brakhage A.A."/>
            <person name="Guthke R."/>
            <person name="Hertweck C."/>
            <person name="Linde J."/>
        </authorList>
    </citation>
    <scope>NUCLEOTIDE SEQUENCE [LARGE SCALE GENOMIC DNA]</scope>
</reference>
<dbReference type="Proteomes" id="UP000039046">
    <property type="component" value="Unassembled WGS sequence"/>
</dbReference>
<feature type="transmembrane region" description="Helical" evidence="1">
    <location>
        <begin position="12"/>
        <end position="30"/>
    </location>
</feature>
<keyword evidence="1" id="KW-1133">Transmembrane helix</keyword>
<dbReference type="EMBL" id="CDHN01000006">
    <property type="protein sequence ID" value="CEJ94087.1"/>
    <property type="molecule type" value="Genomic_DNA"/>
</dbReference>
<dbReference type="HOGENOM" id="CLU_064985_1_1_1"/>
<dbReference type="InterPro" id="IPR056119">
    <property type="entry name" value="DUF7702"/>
</dbReference>
<keyword evidence="4" id="KW-1185">Reference proteome</keyword>
<proteinExistence type="predicted"/>
<dbReference type="PANTHER" id="PTHR42109:SF2">
    <property type="entry name" value="INTEGRAL MEMBRANE PROTEIN"/>
    <property type="match status" value="1"/>
</dbReference>
<dbReference type="AlphaFoldDB" id="A0A0A1TRV8"/>
<dbReference type="PANTHER" id="PTHR42109">
    <property type="entry name" value="UNPLACED GENOMIC SCAFFOLD UM_SCAF_CONTIG_1.265, WHOLE GENOME SHOTGUN SEQUENCE"/>
    <property type="match status" value="1"/>
</dbReference>
<organism evidence="3 4">
    <name type="scientific">[Torrubiella] hemipterigena</name>
    <dbReference type="NCBI Taxonomy" id="1531966"/>
    <lineage>
        <taxon>Eukaryota</taxon>
        <taxon>Fungi</taxon>
        <taxon>Dikarya</taxon>
        <taxon>Ascomycota</taxon>
        <taxon>Pezizomycotina</taxon>
        <taxon>Sordariomycetes</taxon>
        <taxon>Hypocreomycetidae</taxon>
        <taxon>Hypocreales</taxon>
        <taxon>Clavicipitaceae</taxon>
        <taxon>Clavicipitaceae incertae sedis</taxon>
        <taxon>'Torrubiella' clade</taxon>
    </lineage>
</organism>
<feature type="transmembrane region" description="Helical" evidence="1">
    <location>
        <begin position="42"/>
        <end position="62"/>
    </location>
</feature>
<dbReference type="OrthoDB" id="2560628at2759"/>
<feature type="transmembrane region" description="Helical" evidence="1">
    <location>
        <begin position="182"/>
        <end position="201"/>
    </location>
</feature>
<feature type="transmembrane region" description="Helical" evidence="1">
    <location>
        <begin position="105"/>
        <end position="127"/>
    </location>
</feature>
<evidence type="ECO:0000313" key="3">
    <source>
        <dbReference type="EMBL" id="CEJ94087.1"/>
    </source>
</evidence>
<name>A0A0A1TRV8_9HYPO</name>
<evidence type="ECO:0000256" key="1">
    <source>
        <dbReference type="SAM" id="Phobius"/>
    </source>
</evidence>
<evidence type="ECO:0000259" key="2">
    <source>
        <dbReference type="Pfam" id="PF24800"/>
    </source>
</evidence>
<feature type="transmembrane region" description="Helical" evidence="1">
    <location>
        <begin position="68"/>
        <end position="93"/>
    </location>
</feature>
<feature type="transmembrane region" description="Helical" evidence="1">
    <location>
        <begin position="147"/>
        <end position="170"/>
    </location>
</feature>
<dbReference type="STRING" id="1531966.A0A0A1TRV8"/>
<feature type="domain" description="DUF7702" evidence="2">
    <location>
        <begin position="4"/>
        <end position="244"/>
    </location>
</feature>
<dbReference type="Pfam" id="PF24800">
    <property type="entry name" value="DUF7702"/>
    <property type="match status" value="1"/>
</dbReference>
<evidence type="ECO:0000313" key="4">
    <source>
        <dbReference type="Proteomes" id="UP000039046"/>
    </source>
</evidence>
<keyword evidence="1" id="KW-0812">Transmembrane</keyword>
<sequence>MTTFTYRDGIAVLQLVAFFPCLVLSLLLCFRQGLKAVAACWRFLIILAALRVAGSICQLLLIHDPQNIHIITAKLICDLLGIAPLTLAAVGLLQRVDGTVEKVPANAFRIISLISLVGLALGIYGATQVIDSATSPGSDGVGKVSDMLVAALAMFVACLGLMLCLLVFLTSFLSLMPRAEKVIMYSIYACAPFLIVRMVYACLGDFGHLQDFSIFGDGNDTIYLIMSVLMEIIVMVICLVIGFKCPPTPVEPAKSKPRFDAKKGNSVLTF</sequence>
<protein>
    <recommendedName>
        <fullName evidence="2">DUF7702 domain-containing protein</fullName>
    </recommendedName>
</protein>
<keyword evidence="1" id="KW-0472">Membrane</keyword>
<gene>
    <name evidence="3" type="ORF">VHEMI09641</name>
</gene>
<feature type="transmembrane region" description="Helical" evidence="1">
    <location>
        <begin position="221"/>
        <end position="243"/>
    </location>
</feature>
<accession>A0A0A1TRV8</accession>